<feature type="signal peptide" evidence="1">
    <location>
        <begin position="1"/>
        <end position="21"/>
    </location>
</feature>
<dbReference type="OrthoDB" id="546826at2759"/>
<dbReference type="PANTHER" id="PTHR44329">
    <property type="entry name" value="SERINE/THREONINE-PROTEIN KINASE TNNI3K-RELATED"/>
    <property type="match status" value="1"/>
</dbReference>
<sequence length="330" mass="36807">MHLTGLCNQLWTLLSLSVVRKSPSSVPLGEPKFVAEGGAGEIFELSSTIVVKVYFDRDGDQARNEKTFFCTVLKRKPLHENVVRCFHCTTQLLFLENVSGGSLEKRLRQNQTRWIRPVQVAKLEDQGLACRWMVELCRGIAWLEDLGYAHGDIRPDNLLLDRQDHLKVADFGSITALGSPIDAGQPLYSRVLGPEAGKAAGTFGNHGPRSEQFAIGSVLFYITRGHALFDDKDLDAKKHGRIAAAYLQAKRFPPLDDREAIDAEIQNCWHGKYESIQALSRHIAALAPIKAVRTSTSSRRWLQAQEDLCKEIAKTGRMNRLIESVASSNQ</sequence>
<dbReference type="PROSITE" id="PS50011">
    <property type="entry name" value="PROTEIN_KINASE_DOM"/>
    <property type="match status" value="1"/>
</dbReference>
<evidence type="ECO:0000313" key="3">
    <source>
        <dbReference type="EMBL" id="KAB8356497.1"/>
    </source>
</evidence>
<keyword evidence="1" id="KW-0732">Signal</keyword>
<dbReference type="InterPro" id="IPR000719">
    <property type="entry name" value="Prot_kinase_dom"/>
</dbReference>
<dbReference type="EMBL" id="VIBQ01000016">
    <property type="protein sequence ID" value="KAB8356497.1"/>
    <property type="molecule type" value="Genomic_DNA"/>
</dbReference>
<reference evidence="3 4" key="1">
    <citation type="submission" date="2019-06" db="EMBL/GenBank/DDBJ databases">
        <title>A chromosomal-level reference genome of Carpinus fangiana (Coryloideae, Betulaceae).</title>
        <authorList>
            <person name="Yang X."/>
            <person name="Wang Z."/>
            <person name="Zhang L."/>
            <person name="Hao G."/>
            <person name="Liu J."/>
            <person name="Yang Y."/>
        </authorList>
    </citation>
    <scope>NUCLEOTIDE SEQUENCE [LARGE SCALE GENOMIC DNA]</scope>
    <source>
        <strain evidence="3">Cfa_2016G</strain>
        <tissue evidence="3">Leaf</tissue>
    </source>
</reference>
<evidence type="ECO:0000313" key="4">
    <source>
        <dbReference type="Proteomes" id="UP000327013"/>
    </source>
</evidence>
<dbReference type="PANTHER" id="PTHR44329:SF289">
    <property type="entry name" value="SERINE_THREONINE-PROTEIN KINASE VIK"/>
    <property type="match status" value="1"/>
</dbReference>
<accession>A0A5N6KXH3</accession>
<organism evidence="3 4">
    <name type="scientific">Carpinus fangiana</name>
    <dbReference type="NCBI Taxonomy" id="176857"/>
    <lineage>
        <taxon>Eukaryota</taxon>
        <taxon>Viridiplantae</taxon>
        <taxon>Streptophyta</taxon>
        <taxon>Embryophyta</taxon>
        <taxon>Tracheophyta</taxon>
        <taxon>Spermatophyta</taxon>
        <taxon>Magnoliopsida</taxon>
        <taxon>eudicotyledons</taxon>
        <taxon>Gunneridae</taxon>
        <taxon>Pentapetalae</taxon>
        <taxon>rosids</taxon>
        <taxon>fabids</taxon>
        <taxon>Fagales</taxon>
        <taxon>Betulaceae</taxon>
        <taxon>Carpinus</taxon>
    </lineage>
</organism>
<protein>
    <recommendedName>
        <fullName evidence="2">Protein kinase domain-containing protein</fullName>
    </recommendedName>
</protein>
<dbReference type="GO" id="GO:0004674">
    <property type="term" value="F:protein serine/threonine kinase activity"/>
    <property type="evidence" value="ECO:0007669"/>
    <property type="project" value="TreeGrafter"/>
</dbReference>
<dbReference type="InterPro" id="IPR051681">
    <property type="entry name" value="Ser/Thr_Kinases-Pseudokinases"/>
</dbReference>
<dbReference type="InterPro" id="IPR011009">
    <property type="entry name" value="Kinase-like_dom_sf"/>
</dbReference>
<dbReference type="Gene3D" id="1.10.510.10">
    <property type="entry name" value="Transferase(Phosphotransferase) domain 1"/>
    <property type="match status" value="1"/>
</dbReference>
<dbReference type="AlphaFoldDB" id="A0A5N6KXH3"/>
<evidence type="ECO:0000259" key="2">
    <source>
        <dbReference type="PROSITE" id="PS50011"/>
    </source>
</evidence>
<name>A0A5N6KXH3_9ROSI</name>
<dbReference type="Pfam" id="PF00069">
    <property type="entry name" value="Pkinase"/>
    <property type="match status" value="1"/>
</dbReference>
<comment type="caution">
    <text evidence="3">The sequence shown here is derived from an EMBL/GenBank/DDBJ whole genome shotgun (WGS) entry which is preliminary data.</text>
</comment>
<gene>
    <name evidence="3" type="ORF">FH972_024080</name>
</gene>
<dbReference type="Proteomes" id="UP000327013">
    <property type="component" value="Unassembled WGS sequence"/>
</dbReference>
<dbReference type="SUPFAM" id="SSF56112">
    <property type="entry name" value="Protein kinase-like (PK-like)"/>
    <property type="match status" value="1"/>
</dbReference>
<keyword evidence="4" id="KW-1185">Reference proteome</keyword>
<feature type="chain" id="PRO_5024418554" description="Protein kinase domain-containing protein" evidence="1">
    <location>
        <begin position="22"/>
        <end position="330"/>
    </location>
</feature>
<evidence type="ECO:0000256" key="1">
    <source>
        <dbReference type="SAM" id="SignalP"/>
    </source>
</evidence>
<feature type="domain" description="Protein kinase" evidence="2">
    <location>
        <begin position="28"/>
        <end position="330"/>
    </location>
</feature>
<proteinExistence type="predicted"/>
<dbReference type="GO" id="GO:0005524">
    <property type="term" value="F:ATP binding"/>
    <property type="evidence" value="ECO:0007669"/>
    <property type="project" value="InterPro"/>
</dbReference>